<name>A0A975GHF7_9BACT</name>
<evidence type="ECO:0000256" key="6">
    <source>
        <dbReference type="ARBA" id="ARBA00022741"/>
    </source>
</evidence>
<reference evidence="18" key="1">
    <citation type="journal article" date="2021" name="Microb. Physiol.">
        <title>Proteogenomic Insights into the Physiology of Marine, Sulfate-Reducing, Filamentous Desulfonema limicola and Desulfonema magnum.</title>
        <authorList>
            <person name="Schnaars V."/>
            <person name="Wohlbrand L."/>
            <person name="Scheve S."/>
            <person name="Hinrichs C."/>
            <person name="Reinhardt R."/>
            <person name="Rabus R."/>
        </authorList>
    </citation>
    <scope>NUCLEOTIDE SEQUENCE</scope>
    <source>
        <strain evidence="18">5ac10</strain>
    </source>
</reference>
<evidence type="ECO:0000256" key="5">
    <source>
        <dbReference type="ARBA" id="ARBA00022679"/>
    </source>
</evidence>
<sequence length="900" mass="102661">MIIKIQIIVFIILTGTAPGICDQNPGSILPKHQIRLSAEEQEWLNIHKTIRVGVANDYPPFIFYEDNTWKGTHTDYLRIVSERTGTAFEFVSDHPSVWDEKVKTGELYMFPCFETPERRAGFNLTQPFMNYEMVIITRNDMPFISSISALKGKRVASIRGGRLYDIVTGRYPEIEKYEVNSITDALKAVSESKADAVISGALLTSYLIWKHDLHNLKIGGLADLPNEKLLFAVRPDFPELAGILNKAISSITKDEYDAMLHKWFTFQVEYKPNWSQILSWVLSITGIFILILSIFLLWNQRLKEEISERKKAEALLKESEKQFREMFENHQAVMILINPENGRIINANHSAEKFYGYPRNVLEKMEIHQINQLPREKIAKKMAEAKNRKTNTLFLPHRLADGEIRNVEIHSSPIPFRGKILLFSIVHDITDRKKMEEELLKAKQAAETANCAKSAFLAGMSHELRTPLNGILGYAQILKSDPDINQRHLNGLDIIEKSGNYLLSLLNDILDLAKIESGKIELYETDFHLPGLIESVCDNIRIRAEKKGLLLINENHQLPLYVHADEKRLRQILINLLGNSVKFTEKGTIALRVKKQDKGVSFSVEDTGIGIKEEDFQKIFDPFKQAGEHKYQAQGTGLGLSITRNLVELMGGKIKISSQPGLGSTFSFKLTLPEVHIETKCQTSQVQKIMGIKGKSPKILMIDDDHFNRSIFKDLLAPLGFEIIEAGHGREGMEKLKEFKPDVIITDIIMPEMNGIEFIQHIRQSNDLKNTVIFAVSASVYQENQKNSIKAGADIFLSIPIKADHVLEQLQHFLSLEWRYDKGDENVIEEIEEEFILPSKKILKDLKYLAQTGAIRKLEKQTEKLAQSDKKFKPFANSLEPLIKNFMVEEVEVLIEKYLK</sequence>
<keyword evidence="14" id="KW-1133">Transmembrane helix</keyword>
<dbReference type="PROSITE" id="PS50109">
    <property type="entry name" value="HIS_KIN"/>
    <property type="match status" value="1"/>
</dbReference>
<dbReference type="SMART" id="SM00387">
    <property type="entry name" value="HATPase_c"/>
    <property type="match status" value="1"/>
</dbReference>
<keyword evidence="8" id="KW-0067">ATP-binding</keyword>
<keyword evidence="7 18" id="KW-0418">Kinase</keyword>
<feature type="domain" description="Histidine kinase" evidence="15">
    <location>
        <begin position="459"/>
        <end position="674"/>
    </location>
</feature>
<dbReference type="InterPro" id="IPR005467">
    <property type="entry name" value="His_kinase_dom"/>
</dbReference>
<dbReference type="GO" id="GO:0005886">
    <property type="term" value="C:plasma membrane"/>
    <property type="evidence" value="ECO:0007669"/>
    <property type="project" value="TreeGrafter"/>
</dbReference>
<dbReference type="FunFam" id="3.30.565.10:FF:000010">
    <property type="entry name" value="Sensor histidine kinase RcsC"/>
    <property type="match status" value="1"/>
</dbReference>
<dbReference type="InterPro" id="IPR000014">
    <property type="entry name" value="PAS"/>
</dbReference>
<evidence type="ECO:0000256" key="11">
    <source>
        <dbReference type="ARBA" id="ARBA00023306"/>
    </source>
</evidence>
<dbReference type="Gene3D" id="3.30.450.20">
    <property type="entry name" value="PAS domain"/>
    <property type="match status" value="1"/>
</dbReference>
<dbReference type="InterPro" id="IPR001789">
    <property type="entry name" value="Sig_transdc_resp-reg_receiver"/>
</dbReference>
<keyword evidence="4 12" id="KW-0597">Phosphoprotein</keyword>
<dbReference type="Pfam" id="PF00072">
    <property type="entry name" value="Response_reg"/>
    <property type="match status" value="1"/>
</dbReference>
<dbReference type="PROSITE" id="PS50112">
    <property type="entry name" value="PAS"/>
    <property type="match status" value="1"/>
</dbReference>
<dbReference type="SMART" id="SM00448">
    <property type="entry name" value="REC"/>
    <property type="match status" value="1"/>
</dbReference>
<evidence type="ECO:0000259" key="15">
    <source>
        <dbReference type="PROSITE" id="PS50109"/>
    </source>
</evidence>
<dbReference type="CDD" id="cd01007">
    <property type="entry name" value="PBP2_BvgS_HisK_like"/>
    <property type="match status" value="1"/>
</dbReference>
<dbReference type="EC" id="2.7.13.3" evidence="3"/>
<evidence type="ECO:0000313" key="19">
    <source>
        <dbReference type="Proteomes" id="UP000663720"/>
    </source>
</evidence>
<keyword evidence="6" id="KW-0547">Nucleotide-binding</keyword>
<dbReference type="SMART" id="SM00091">
    <property type="entry name" value="PAS"/>
    <property type="match status" value="1"/>
</dbReference>
<dbReference type="Pfam" id="PF00512">
    <property type="entry name" value="HisKA"/>
    <property type="match status" value="1"/>
</dbReference>
<evidence type="ECO:0000313" key="18">
    <source>
        <dbReference type="EMBL" id="QTA81386.1"/>
    </source>
</evidence>
<dbReference type="KEGG" id="dli:dnl_37190"/>
<protein>
    <recommendedName>
        <fullName evidence="3">histidine kinase</fullName>
        <ecNumber evidence="3">2.7.13.3</ecNumber>
    </recommendedName>
</protein>
<dbReference type="SUPFAM" id="SSF55785">
    <property type="entry name" value="PYP-like sensor domain (PAS domain)"/>
    <property type="match status" value="1"/>
</dbReference>
<gene>
    <name evidence="18" type="ORF">dnl_37190</name>
</gene>
<dbReference type="EMBL" id="CP061799">
    <property type="protein sequence ID" value="QTA81386.1"/>
    <property type="molecule type" value="Genomic_DNA"/>
</dbReference>
<evidence type="ECO:0000256" key="7">
    <source>
        <dbReference type="ARBA" id="ARBA00022777"/>
    </source>
</evidence>
<keyword evidence="10 14" id="KW-0472">Membrane</keyword>
<feature type="modified residue" description="4-aspartylphosphate" evidence="12">
    <location>
        <position position="747"/>
    </location>
</feature>
<evidence type="ECO:0000256" key="4">
    <source>
        <dbReference type="ARBA" id="ARBA00022553"/>
    </source>
</evidence>
<keyword evidence="9" id="KW-0902">Two-component regulatory system</keyword>
<dbReference type="SUPFAM" id="SSF52172">
    <property type="entry name" value="CheY-like"/>
    <property type="match status" value="1"/>
</dbReference>
<dbReference type="SUPFAM" id="SSF55874">
    <property type="entry name" value="ATPase domain of HSP90 chaperone/DNA topoisomerase II/histidine kinase"/>
    <property type="match status" value="1"/>
</dbReference>
<dbReference type="CDD" id="cd00130">
    <property type="entry name" value="PAS"/>
    <property type="match status" value="1"/>
</dbReference>
<dbReference type="InterPro" id="IPR003594">
    <property type="entry name" value="HATPase_dom"/>
</dbReference>
<comment type="subcellular location">
    <subcellularLocation>
        <location evidence="2">Membrane</location>
    </subcellularLocation>
</comment>
<dbReference type="CDD" id="cd16922">
    <property type="entry name" value="HATPase_EvgS-ArcB-TorS-like"/>
    <property type="match status" value="1"/>
</dbReference>
<evidence type="ECO:0000256" key="2">
    <source>
        <dbReference type="ARBA" id="ARBA00004370"/>
    </source>
</evidence>
<evidence type="ECO:0000256" key="12">
    <source>
        <dbReference type="PROSITE-ProRule" id="PRU00169"/>
    </source>
</evidence>
<dbReference type="PROSITE" id="PS50110">
    <property type="entry name" value="RESPONSE_REGULATORY"/>
    <property type="match status" value="1"/>
</dbReference>
<evidence type="ECO:0000256" key="14">
    <source>
        <dbReference type="SAM" id="Phobius"/>
    </source>
</evidence>
<dbReference type="SUPFAM" id="SSF53850">
    <property type="entry name" value="Periplasmic binding protein-like II"/>
    <property type="match status" value="1"/>
</dbReference>
<evidence type="ECO:0000256" key="8">
    <source>
        <dbReference type="ARBA" id="ARBA00022840"/>
    </source>
</evidence>
<dbReference type="PANTHER" id="PTHR43047:SF72">
    <property type="entry name" value="OSMOSENSING HISTIDINE PROTEIN KINASE SLN1"/>
    <property type="match status" value="1"/>
</dbReference>
<proteinExistence type="predicted"/>
<dbReference type="InterPro" id="IPR036097">
    <property type="entry name" value="HisK_dim/P_sf"/>
</dbReference>
<keyword evidence="19" id="KW-1185">Reference proteome</keyword>
<evidence type="ECO:0000256" key="3">
    <source>
        <dbReference type="ARBA" id="ARBA00012438"/>
    </source>
</evidence>
<dbReference type="Proteomes" id="UP000663720">
    <property type="component" value="Chromosome"/>
</dbReference>
<dbReference type="Gene3D" id="3.30.565.10">
    <property type="entry name" value="Histidine kinase-like ATPase, C-terminal domain"/>
    <property type="match status" value="1"/>
</dbReference>
<dbReference type="SMART" id="SM00062">
    <property type="entry name" value="PBPb"/>
    <property type="match status" value="1"/>
</dbReference>
<dbReference type="InterPro" id="IPR011006">
    <property type="entry name" value="CheY-like_superfamily"/>
</dbReference>
<dbReference type="Gene3D" id="1.10.287.130">
    <property type="match status" value="1"/>
</dbReference>
<evidence type="ECO:0000256" key="9">
    <source>
        <dbReference type="ARBA" id="ARBA00023012"/>
    </source>
</evidence>
<dbReference type="Pfam" id="PF13426">
    <property type="entry name" value="PAS_9"/>
    <property type="match status" value="1"/>
</dbReference>
<keyword evidence="14" id="KW-0812">Transmembrane</keyword>
<keyword evidence="13" id="KW-0175">Coiled coil</keyword>
<dbReference type="Gene3D" id="3.40.190.10">
    <property type="entry name" value="Periplasmic binding protein-like II"/>
    <property type="match status" value="2"/>
</dbReference>
<feature type="domain" description="PAS" evidence="17">
    <location>
        <begin position="319"/>
        <end position="360"/>
    </location>
</feature>
<dbReference type="InterPro" id="IPR001638">
    <property type="entry name" value="Solute-binding_3/MltF_N"/>
</dbReference>
<dbReference type="PANTHER" id="PTHR43047">
    <property type="entry name" value="TWO-COMPONENT HISTIDINE PROTEIN KINASE"/>
    <property type="match status" value="1"/>
</dbReference>
<dbReference type="NCBIfam" id="TIGR00229">
    <property type="entry name" value="sensory_box"/>
    <property type="match status" value="1"/>
</dbReference>
<dbReference type="GO" id="GO:0009927">
    <property type="term" value="F:histidine phosphotransfer kinase activity"/>
    <property type="evidence" value="ECO:0007669"/>
    <property type="project" value="TreeGrafter"/>
</dbReference>
<comment type="catalytic activity">
    <reaction evidence="1">
        <text>ATP + protein L-histidine = ADP + protein N-phospho-L-histidine.</text>
        <dbReference type="EC" id="2.7.13.3"/>
    </reaction>
</comment>
<dbReference type="InterPro" id="IPR036890">
    <property type="entry name" value="HATPase_C_sf"/>
</dbReference>
<dbReference type="GO" id="GO:0005524">
    <property type="term" value="F:ATP binding"/>
    <property type="evidence" value="ECO:0007669"/>
    <property type="project" value="UniProtKB-KW"/>
</dbReference>
<feature type="coiled-coil region" evidence="13">
    <location>
        <begin position="302"/>
        <end position="329"/>
    </location>
</feature>
<organism evidence="18 19">
    <name type="scientific">Desulfonema limicola</name>
    <dbReference type="NCBI Taxonomy" id="45656"/>
    <lineage>
        <taxon>Bacteria</taxon>
        <taxon>Pseudomonadati</taxon>
        <taxon>Thermodesulfobacteriota</taxon>
        <taxon>Desulfobacteria</taxon>
        <taxon>Desulfobacterales</taxon>
        <taxon>Desulfococcaceae</taxon>
        <taxon>Desulfonema</taxon>
    </lineage>
</organism>
<evidence type="ECO:0000256" key="13">
    <source>
        <dbReference type="SAM" id="Coils"/>
    </source>
</evidence>
<dbReference type="InterPro" id="IPR035965">
    <property type="entry name" value="PAS-like_dom_sf"/>
</dbReference>
<keyword evidence="11" id="KW-0131">Cell cycle</keyword>
<dbReference type="InterPro" id="IPR003661">
    <property type="entry name" value="HisK_dim/P_dom"/>
</dbReference>
<dbReference type="Gene3D" id="3.40.50.2300">
    <property type="match status" value="1"/>
</dbReference>
<evidence type="ECO:0000256" key="1">
    <source>
        <dbReference type="ARBA" id="ARBA00000085"/>
    </source>
</evidence>
<dbReference type="PRINTS" id="PR00344">
    <property type="entry name" value="BCTRLSENSOR"/>
</dbReference>
<feature type="transmembrane region" description="Helical" evidence="14">
    <location>
        <begin position="277"/>
        <end position="298"/>
    </location>
</feature>
<dbReference type="AlphaFoldDB" id="A0A975GHF7"/>
<dbReference type="SUPFAM" id="SSF47384">
    <property type="entry name" value="Homodimeric domain of signal transducing histidine kinase"/>
    <property type="match status" value="1"/>
</dbReference>
<dbReference type="RefSeq" id="WP_207687422.1">
    <property type="nucleotide sequence ID" value="NZ_CP061799.1"/>
</dbReference>
<dbReference type="Pfam" id="PF02518">
    <property type="entry name" value="HATPase_c"/>
    <property type="match status" value="1"/>
</dbReference>
<feature type="domain" description="Response regulatory" evidence="16">
    <location>
        <begin position="698"/>
        <end position="814"/>
    </location>
</feature>
<dbReference type="Pfam" id="PF00497">
    <property type="entry name" value="SBP_bac_3"/>
    <property type="match status" value="1"/>
</dbReference>
<dbReference type="InterPro" id="IPR004358">
    <property type="entry name" value="Sig_transdc_His_kin-like_C"/>
</dbReference>
<dbReference type="GO" id="GO:0000155">
    <property type="term" value="F:phosphorelay sensor kinase activity"/>
    <property type="evidence" value="ECO:0007669"/>
    <property type="project" value="InterPro"/>
</dbReference>
<dbReference type="FunFam" id="1.10.287.130:FF:000038">
    <property type="entry name" value="Sensory transduction histidine kinase"/>
    <property type="match status" value="1"/>
</dbReference>
<keyword evidence="5" id="KW-0808">Transferase</keyword>
<evidence type="ECO:0000259" key="17">
    <source>
        <dbReference type="PROSITE" id="PS50112"/>
    </source>
</evidence>
<dbReference type="CDD" id="cd00082">
    <property type="entry name" value="HisKA"/>
    <property type="match status" value="1"/>
</dbReference>
<evidence type="ECO:0000256" key="10">
    <source>
        <dbReference type="ARBA" id="ARBA00023136"/>
    </source>
</evidence>
<accession>A0A975GHF7</accession>
<dbReference type="SMART" id="SM00388">
    <property type="entry name" value="HisKA"/>
    <property type="match status" value="1"/>
</dbReference>
<evidence type="ECO:0000259" key="16">
    <source>
        <dbReference type="PROSITE" id="PS50110"/>
    </source>
</evidence>
<dbReference type="CDD" id="cd17546">
    <property type="entry name" value="REC_hyHK_CKI1_RcsC-like"/>
    <property type="match status" value="1"/>
</dbReference>